<keyword evidence="4" id="KW-1185">Reference proteome</keyword>
<dbReference type="Pfam" id="PF13173">
    <property type="entry name" value="AAA_14"/>
    <property type="match status" value="1"/>
</dbReference>
<protein>
    <submittedName>
        <fullName evidence="3">DUF4143 domain-containing protein</fullName>
    </submittedName>
</protein>
<dbReference type="InterPro" id="IPR025420">
    <property type="entry name" value="DUF4143"/>
</dbReference>
<dbReference type="InterPro" id="IPR041682">
    <property type="entry name" value="AAA_14"/>
</dbReference>
<organism evidence="3 4">
    <name type="scientific">Segatella hominis</name>
    <dbReference type="NCBI Taxonomy" id="2518605"/>
    <lineage>
        <taxon>Bacteria</taxon>
        <taxon>Pseudomonadati</taxon>
        <taxon>Bacteroidota</taxon>
        <taxon>Bacteroidia</taxon>
        <taxon>Bacteroidales</taxon>
        <taxon>Prevotellaceae</taxon>
        <taxon>Segatella</taxon>
    </lineage>
</organism>
<evidence type="ECO:0000313" key="3">
    <source>
        <dbReference type="EMBL" id="TFH80581.1"/>
    </source>
</evidence>
<dbReference type="RefSeq" id="WP_134843482.1">
    <property type="nucleotide sequence ID" value="NZ_SGVY01000019.1"/>
</dbReference>
<gene>
    <name evidence="3" type="ORF">EXN75_08615</name>
</gene>
<dbReference type="AlphaFoldDB" id="A0A4Y8VJH3"/>
<dbReference type="GeneID" id="302995350"/>
<dbReference type="InterPro" id="IPR027417">
    <property type="entry name" value="P-loop_NTPase"/>
</dbReference>
<dbReference type="OrthoDB" id="9801840at2"/>
<dbReference type="Gene3D" id="3.40.50.300">
    <property type="entry name" value="P-loop containing nucleotide triphosphate hydrolases"/>
    <property type="match status" value="1"/>
</dbReference>
<dbReference type="PANTHER" id="PTHR33295">
    <property type="entry name" value="ATPASE"/>
    <property type="match status" value="1"/>
</dbReference>
<dbReference type="EMBL" id="SGVY01000019">
    <property type="protein sequence ID" value="TFH80581.1"/>
    <property type="molecule type" value="Genomic_DNA"/>
</dbReference>
<sequence length="454" mass="50962">MEQRQYITRQIDKALIAWKNNPRHKPLLLRGARQVGKSSSVRHLGKQFENFVEVNFERKPQFAQIFQGDLSARHIVETLKSITGEAIIPGKTLLFLDEIQMCQEAISALRFFWEDLPELHVIAAGSLLEFALNEIPTFGVGRIHSMFMYPMSFDEFLGALGMQSLLQAKEIANPTQPLLPVLHDQLAALFRTYLMVGGMPEVVSTWLSAHSYEECQSVQKEIVYTYEVDFAKYKKRANTTLLRLTLHSAAHQIGSKFVYSQVSRDFRSVQIKEALSLLTLAGLLIPVYNTAANGFPLGAEADESCAKYLFLDSGLLLSILGMDLGSITTLSEQILIGNATDLVNKGHITEMVAGLEIIKNMPPDSIPSLFFWMRSAKSSLAEVDYVMAKNMKILPIEVKAEVRGGMKSLYAFMETKHIDHAIRTSLENFGSFTKDNGKIDIYPLYALRSLVIMK</sequence>
<feature type="domain" description="DUF4143" evidence="2">
    <location>
        <begin position="228"/>
        <end position="400"/>
    </location>
</feature>
<evidence type="ECO:0000259" key="1">
    <source>
        <dbReference type="Pfam" id="PF13173"/>
    </source>
</evidence>
<dbReference type="SUPFAM" id="SSF52540">
    <property type="entry name" value="P-loop containing nucleoside triphosphate hydrolases"/>
    <property type="match status" value="1"/>
</dbReference>
<reference evidence="3 4" key="1">
    <citation type="submission" date="2019-02" db="EMBL/GenBank/DDBJ databases">
        <title>Draft Genome Sequence of the Prevotella sp. BCRC 81118, Isolated from Human Feces.</title>
        <authorList>
            <person name="Huang C.-H."/>
        </authorList>
    </citation>
    <scope>NUCLEOTIDE SEQUENCE [LARGE SCALE GENOMIC DNA]</scope>
    <source>
        <strain evidence="3 4">BCRC 81118</strain>
    </source>
</reference>
<evidence type="ECO:0000313" key="4">
    <source>
        <dbReference type="Proteomes" id="UP000297872"/>
    </source>
</evidence>
<dbReference type="PANTHER" id="PTHR33295:SF7">
    <property type="entry name" value="ATPASE"/>
    <property type="match status" value="1"/>
</dbReference>
<comment type="caution">
    <text evidence="3">The sequence shown here is derived from an EMBL/GenBank/DDBJ whole genome shotgun (WGS) entry which is preliminary data.</text>
</comment>
<accession>A0A4Y8VJH3</accession>
<evidence type="ECO:0000259" key="2">
    <source>
        <dbReference type="Pfam" id="PF13635"/>
    </source>
</evidence>
<name>A0A4Y8VJH3_9BACT</name>
<dbReference type="Proteomes" id="UP000297872">
    <property type="component" value="Unassembled WGS sequence"/>
</dbReference>
<feature type="domain" description="AAA" evidence="1">
    <location>
        <begin position="24"/>
        <end position="157"/>
    </location>
</feature>
<proteinExistence type="predicted"/>
<dbReference type="Pfam" id="PF13635">
    <property type="entry name" value="DUF4143"/>
    <property type="match status" value="1"/>
</dbReference>